<name>A0A4S2GXQ4_9PROT</name>
<comment type="caution">
    <text evidence="2">The sequence shown here is derived from an EMBL/GenBank/DDBJ whole genome shotgun (WGS) entry which is preliminary data.</text>
</comment>
<proteinExistence type="predicted"/>
<dbReference type="Gene3D" id="1.10.287.650">
    <property type="entry name" value="L27 domain"/>
    <property type="match status" value="1"/>
</dbReference>
<dbReference type="Gene3D" id="3.20.20.140">
    <property type="entry name" value="Metal-dependent hydrolases"/>
    <property type="match status" value="1"/>
</dbReference>
<dbReference type="OrthoDB" id="9804920at2"/>
<dbReference type="Pfam" id="PF01244">
    <property type="entry name" value="Peptidase_M19"/>
    <property type="match status" value="1"/>
</dbReference>
<keyword evidence="3" id="KW-1185">Reference proteome</keyword>
<feature type="region of interest" description="Disordered" evidence="1">
    <location>
        <begin position="1"/>
        <end position="20"/>
    </location>
</feature>
<evidence type="ECO:0000313" key="3">
    <source>
        <dbReference type="Proteomes" id="UP000308054"/>
    </source>
</evidence>
<dbReference type="CDD" id="cd01301">
    <property type="entry name" value="rDP_like"/>
    <property type="match status" value="1"/>
</dbReference>
<evidence type="ECO:0000256" key="1">
    <source>
        <dbReference type="SAM" id="MobiDB-lite"/>
    </source>
</evidence>
<dbReference type="PANTHER" id="PTHR10443">
    <property type="entry name" value="MICROSOMAL DIPEPTIDASE"/>
    <property type="match status" value="1"/>
</dbReference>
<organism evidence="2 3">
    <name type="scientific">Marinicauda algicola</name>
    <dbReference type="NCBI Taxonomy" id="2029849"/>
    <lineage>
        <taxon>Bacteria</taxon>
        <taxon>Pseudomonadati</taxon>
        <taxon>Pseudomonadota</taxon>
        <taxon>Alphaproteobacteria</taxon>
        <taxon>Maricaulales</taxon>
        <taxon>Maricaulaceae</taxon>
        <taxon>Marinicauda</taxon>
    </lineage>
</organism>
<sequence>MEPQAMRGASPSGEETAAPALRGAAAVDAAPGSPRALHDRLFTLDTHVDIDAGYASEALDPGGFTPAQVDLPKMRAGGLDAAFFIVYVGQGTISPMGYEEAAEIADDKYEAIMRMIRAYPERIALATTADEVEAIRDSGRLVALIGMENSWPLGEDLSNVAMWAQRGVRYMSITHFGNNQFGGSSNPNLAVGDPVEDPGLTELGRGLVAELNDHGVMVDVSHVGKRTMLEAIALSRAPVIASHSGARAVYDHPRNLDDEQLRAIAENGGVAQMVAFRGYVDAPDPDFLAAQQDLAESLGVATREARAAADEATLRAYYEGLAELRARYPDVTVADFVDHIDHAVSVAGIDHVGIASDFDGGGGVLGWDDATETPEVTAELLRRGYSEEEIEKIWSGNVLRVMRAAEAAAGSQG</sequence>
<evidence type="ECO:0000313" key="2">
    <source>
        <dbReference type="EMBL" id="TGY87688.1"/>
    </source>
</evidence>
<dbReference type="InterPro" id="IPR032466">
    <property type="entry name" value="Metal_Hydrolase"/>
</dbReference>
<protein>
    <submittedName>
        <fullName evidence="2">Membrane dipeptidase</fullName>
    </submittedName>
</protein>
<dbReference type="AlphaFoldDB" id="A0A4S2GXQ4"/>
<dbReference type="PROSITE" id="PS51365">
    <property type="entry name" value="RENAL_DIPEPTIDASE_2"/>
    <property type="match status" value="1"/>
</dbReference>
<accession>A0A4S2GXQ4</accession>
<dbReference type="Proteomes" id="UP000308054">
    <property type="component" value="Unassembled WGS sequence"/>
</dbReference>
<dbReference type="InterPro" id="IPR008257">
    <property type="entry name" value="Pept_M19"/>
</dbReference>
<dbReference type="SUPFAM" id="SSF51556">
    <property type="entry name" value="Metallo-dependent hydrolases"/>
    <property type="match status" value="1"/>
</dbReference>
<dbReference type="EMBL" id="SRXW01000005">
    <property type="protein sequence ID" value="TGY87688.1"/>
    <property type="molecule type" value="Genomic_DNA"/>
</dbReference>
<dbReference type="GO" id="GO:0070573">
    <property type="term" value="F:metallodipeptidase activity"/>
    <property type="evidence" value="ECO:0007669"/>
    <property type="project" value="InterPro"/>
</dbReference>
<gene>
    <name evidence="2" type="ORF">E5163_14500</name>
</gene>
<reference evidence="2 3" key="1">
    <citation type="journal article" date="2017" name="Int. J. Syst. Evol. Microbiol.">
        <title>Marinicauda algicola sp. nov., isolated from a marine red alga Rhodosorus marinus.</title>
        <authorList>
            <person name="Jeong S.E."/>
            <person name="Jeon S.H."/>
            <person name="Chun B.H."/>
            <person name="Kim D.W."/>
            <person name="Jeon C.O."/>
        </authorList>
    </citation>
    <scope>NUCLEOTIDE SEQUENCE [LARGE SCALE GENOMIC DNA]</scope>
    <source>
        <strain evidence="2 3">JCM 31718</strain>
    </source>
</reference>
<dbReference type="GO" id="GO:0006508">
    <property type="term" value="P:proteolysis"/>
    <property type="evidence" value="ECO:0007669"/>
    <property type="project" value="InterPro"/>
</dbReference>
<dbReference type="PANTHER" id="PTHR10443:SF12">
    <property type="entry name" value="DIPEPTIDASE"/>
    <property type="match status" value="1"/>
</dbReference>